<accession>A0A0M3K6I0</accession>
<evidence type="ECO:0000313" key="4">
    <source>
        <dbReference type="WBParaSite" id="ASIM_0001657101-mRNA-1"/>
    </source>
</evidence>
<reference evidence="4" key="1">
    <citation type="submission" date="2017-02" db="UniProtKB">
        <authorList>
            <consortium name="WormBaseParasite"/>
        </authorList>
    </citation>
    <scope>IDENTIFICATION</scope>
</reference>
<proteinExistence type="predicted"/>
<organism evidence="4">
    <name type="scientific">Anisakis simplex</name>
    <name type="common">Herring worm</name>
    <dbReference type="NCBI Taxonomy" id="6269"/>
    <lineage>
        <taxon>Eukaryota</taxon>
        <taxon>Metazoa</taxon>
        <taxon>Ecdysozoa</taxon>
        <taxon>Nematoda</taxon>
        <taxon>Chromadorea</taxon>
        <taxon>Rhabditida</taxon>
        <taxon>Spirurina</taxon>
        <taxon>Ascaridomorpha</taxon>
        <taxon>Ascaridoidea</taxon>
        <taxon>Anisakidae</taxon>
        <taxon>Anisakis</taxon>
        <taxon>Anisakis simplex complex</taxon>
    </lineage>
</organism>
<dbReference type="AlphaFoldDB" id="A0A0M3K6I0"/>
<evidence type="ECO:0000313" key="2">
    <source>
        <dbReference type="EMBL" id="VDK56566.1"/>
    </source>
</evidence>
<keyword evidence="1" id="KW-0472">Membrane</keyword>
<evidence type="ECO:0000256" key="1">
    <source>
        <dbReference type="SAM" id="Phobius"/>
    </source>
</evidence>
<gene>
    <name evidence="2" type="ORF">ASIM_LOCUS15978</name>
</gene>
<evidence type="ECO:0000313" key="3">
    <source>
        <dbReference type="Proteomes" id="UP000267096"/>
    </source>
</evidence>
<name>A0A0M3K6I0_ANISI</name>
<protein>
    <submittedName>
        <fullName evidence="2 4">Uncharacterized protein</fullName>
    </submittedName>
</protein>
<keyword evidence="1" id="KW-0812">Transmembrane</keyword>
<feature type="transmembrane region" description="Helical" evidence="1">
    <location>
        <begin position="75"/>
        <end position="93"/>
    </location>
</feature>
<dbReference type="Proteomes" id="UP000267096">
    <property type="component" value="Unassembled WGS sequence"/>
</dbReference>
<dbReference type="OrthoDB" id="5805631at2759"/>
<sequence length="97" mass="10764">MDTIVLNVSHSQLEEQLKIAAACGVAEQNKAKNDGGKEGENIEIEVDMDEDNELAVDDANEGDDSLLMHASQLYSLWWCIICCFVTYVSRLVARSRS</sequence>
<keyword evidence="1" id="KW-1133">Transmembrane helix</keyword>
<reference evidence="2 3" key="2">
    <citation type="submission" date="2018-11" db="EMBL/GenBank/DDBJ databases">
        <authorList>
            <consortium name="Pathogen Informatics"/>
        </authorList>
    </citation>
    <scope>NUCLEOTIDE SEQUENCE [LARGE SCALE GENOMIC DNA]</scope>
</reference>
<dbReference type="EMBL" id="UYRR01032711">
    <property type="protein sequence ID" value="VDK56566.1"/>
    <property type="molecule type" value="Genomic_DNA"/>
</dbReference>
<dbReference type="WBParaSite" id="ASIM_0001657101-mRNA-1">
    <property type="protein sequence ID" value="ASIM_0001657101-mRNA-1"/>
    <property type="gene ID" value="ASIM_0001657101"/>
</dbReference>
<keyword evidence="3" id="KW-1185">Reference proteome</keyword>